<evidence type="ECO:0000313" key="1">
    <source>
        <dbReference type="EMBL" id="PBK68025.1"/>
    </source>
</evidence>
<dbReference type="AlphaFoldDB" id="A0A2H3BAY6"/>
<keyword evidence="2" id="KW-1185">Reference proteome</keyword>
<organism evidence="1 2">
    <name type="scientific">Armillaria solidipes</name>
    <dbReference type="NCBI Taxonomy" id="1076256"/>
    <lineage>
        <taxon>Eukaryota</taxon>
        <taxon>Fungi</taxon>
        <taxon>Dikarya</taxon>
        <taxon>Basidiomycota</taxon>
        <taxon>Agaricomycotina</taxon>
        <taxon>Agaricomycetes</taxon>
        <taxon>Agaricomycetidae</taxon>
        <taxon>Agaricales</taxon>
        <taxon>Marasmiineae</taxon>
        <taxon>Physalacriaceae</taxon>
        <taxon>Armillaria</taxon>
    </lineage>
</organism>
<reference evidence="2" key="1">
    <citation type="journal article" date="2017" name="Nat. Ecol. Evol.">
        <title>Genome expansion and lineage-specific genetic innovations in the forest pathogenic fungi Armillaria.</title>
        <authorList>
            <person name="Sipos G."/>
            <person name="Prasanna A.N."/>
            <person name="Walter M.C."/>
            <person name="O'Connor E."/>
            <person name="Balint B."/>
            <person name="Krizsan K."/>
            <person name="Kiss B."/>
            <person name="Hess J."/>
            <person name="Varga T."/>
            <person name="Slot J."/>
            <person name="Riley R."/>
            <person name="Boka B."/>
            <person name="Rigling D."/>
            <person name="Barry K."/>
            <person name="Lee J."/>
            <person name="Mihaltcheva S."/>
            <person name="LaButti K."/>
            <person name="Lipzen A."/>
            <person name="Waldron R."/>
            <person name="Moloney N.M."/>
            <person name="Sperisen C."/>
            <person name="Kredics L."/>
            <person name="Vagvoelgyi C."/>
            <person name="Patrignani A."/>
            <person name="Fitzpatrick D."/>
            <person name="Nagy I."/>
            <person name="Doyle S."/>
            <person name="Anderson J.B."/>
            <person name="Grigoriev I.V."/>
            <person name="Gueldener U."/>
            <person name="Muensterkoetter M."/>
            <person name="Nagy L.G."/>
        </authorList>
    </citation>
    <scope>NUCLEOTIDE SEQUENCE [LARGE SCALE GENOMIC DNA]</scope>
    <source>
        <strain evidence="2">28-4</strain>
    </source>
</reference>
<accession>A0A2H3BAY6</accession>
<evidence type="ECO:0008006" key="3">
    <source>
        <dbReference type="Google" id="ProtNLM"/>
    </source>
</evidence>
<protein>
    <recommendedName>
        <fullName evidence="3">F-box domain-containing protein</fullName>
    </recommendedName>
</protein>
<gene>
    <name evidence="1" type="ORF">ARMSODRAFT_1020056</name>
</gene>
<sequence length="281" mass="31034">MDWLIDSMNHSNVRSLTVMFNGADILPRLTLPRLANLLCCGPNTSLVVVSAFLSRHPTLRSLHLLCGTSPMNKSLLQDVIGLFSCMTSISASADTLASLLEFPRAFPVLQDVCMQGPITANDTNICLVQNIFMLISRIPTIPAIRLPLTNLASKGWDSFDYRAVDATHRTSAEESTVRAESLLTSITKLTASAVEGHTYGVQLFQAVARFPSVRELHVSDVCLRATSAQAKFIMRLQPYCPSLKRVFINLLSIAWMSSHDPYSKALPGSYLRIYLLILLCF</sequence>
<proteinExistence type="predicted"/>
<evidence type="ECO:0000313" key="2">
    <source>
        <dbReference type="Proteomes" id="UP000218334"/>
    </source>
</evidence>
<dbReference type="Proteomes" id="UP000218334">
    <property type="component" value="Unassembled WGS sequence"/>
</dbReference>
<dbReference type="EMBL" id="KZ293434">
    <property type="protein sequence ID" value="PBK68025.1"/>
    <property type="molecule type" value="Genomic_DNA"/>
</dbReference>
<name>A0A2H3BAY6_9AGAR</name>